<dbReference type="RefSeq" id="WP_343991073.1">
    <property type="nucleotide sequence ID" value="NZ_BAAANB010000021.1"/>
</dbReference>
<evidence type="ECO:0000313" key="4">
    <source>
        <dbReference type="Proteomes" id="UP001501285"/>
    </source>
</evidence>
<accession>A0ABP5FPK6</accession>
<dbReference type="GO" id="GO:0005524">
    <property type="term" value="F:ATP binding"/>
    <property type="evidence" value="ECO:0007669"/>
    <property type="project" value="UniProtKB-KW"/>
</dbReference>
<keyword evidence="1" id="KW-0418">Kinase</keyword>
<dbReference type="CDD" id="cd16936">
    <property type="entry name" value="HATPase_RsbW-like"/>
    <property type="match status" value="1"/>
</dbReference>
<evidence type="ECO:0000259" key="2">
    <source>
        <dbReference type="Pfam" id="PF13581"/>
    </source>
</evidence>
<feature type="domain" description="Histidine kinase/HSP90-like ATPase" evidence="2">
    <location>
        <begin position="16"/>
        <end position="123"/>
    </location>
</feature>
<keyword evidence="3" id="KW-0547">Nucleotide-binding</keyword>
<comment type="caution">
    <text evidence="3">The sequence shown here is derived from an EMBL/GenBank/DDBJ whole genome shotgun (WGS) entry which is preliminary data.</text>
</comment>
<dbReference type="PANTHER" id="PTHR35526:SF3">
    <property type="entry name" value="ANTI-SIGMA-F FACTOR RSBW"/>
    <property type="match status" value="1"/>
</dbReference>
<evidence type="ECO:0000313" key="3">
    <source>
        <dbReference type="EMBL" id="GAA2031305.1"/>
    </source>
</evidence>
<name>A0ABP5FPK6_9MICO</name>
<dbReference type="Pfam" id="PF13581">
    <property type="entry name" value="HATPase_c_2"/>
    <property type="match status" value="1"/>
</dbReference>
<dbReference type="InterPro" id="IPR050267">
    <property type="entry name" value="Anti-sigma-factor_SerPK"/>
</dbReference>
<dbReference type="InterPro" id="IPR036890">
    <property type="entry name" value="HATPase_C_sf"/>
</dbReference>
<keyword evidence="4" id="KW-1185">Reference proteome</keyword>
<dbReference type="InterPro" id="IPR003594">
    <property type="entry name" value="HATPase_dom"/>
</dbReference>
<keyword evidence="1" id="KW-0808">Transferase</keyword>
<evidence type="ECO:0000256" key="1">
    <source>
        <dbReference type="ARBA" id="ARBA00022527"/>
    </source>
</evidence>
<sequence>MAELTAHIDLPLFDASAAPTARKAIRPILESWNCTDEDWLRDAELVVSELVTNAIRHGGGGLELALTMHERSVTVSVADGSAVIPVLALEPGAEGGWGLRIIEALSDAWGVDNQRGGKRVWVRLHEPANE</sequence>
<dbReference type="PANTHER" id="PTHR35526">
    <property type="entry name" value="ANTI-SIGMA-F FACTOR RSBW-RELATED"/>
    <property type="match status" value="1"/>
</dbReference>
<proteinExistence type="predicted"/>
<keyword evidence="1" id="KW-0723">Serine/threonine-protein kinase</keyword>
<dbReference type="Proteomes" id="UP001501285">
    <property type="component" value="Unassembled WGS sequence"/>
</dbReference>
<keyword evidence="3" id="KW-0067">ATP-binding</keyword>
<reference evidence="4" key="1">
    <citation type="journal article" date="2019" name="Int. J. Syst. Evol. Microbiol.">
        <title>The Global Catalogue of Microorganisms (GCM) 10K type strain sequencing project: providing services to taxonomists for standard genome sequencing and annotation.</title>
        <authorList>
            <consortium name="The Broad Institute Genomics Platform"/>
            <consortium name="The Broad Institute Genome Sequencing Center for Infectious Disease"/>
            <person name="Wu L."/>
            <person name="Ma J."/>
        </authorList>
    </citation>
    <scope>NUCLEOTIDE SEQUENCE [LARGE SCALE GENOMIC DNA]</scope>
    <source>
        <strain evidence="4">JCM 14283</strain>
    </source>
</reference>
<organism evidence="3 4">
    <name type="scientific">Terrabacter terrae</name>
    <dbReference type="NCBI Taxonomy" id="318434"/>
    <lineage>
        <taxon>Bacteria</taxon>
        <taxon>Bacillati</taxon>
        <taxon>Actinomycetota</taxon>
        <taxon>Actinomycetes</taxon>
        <taxon>Micrococcales</taxon>
        <taxon>Intrasporangiaceae</taxon>
        <taxon>Terrabacter</taxon>
    </lineage>
</organism>
<dbReference type="Gene3D" id="3.30.565.10">
    <property type="entry name" value="Histidine kinase-like ATPase, C-terminal domain"/>
    <property type="match status" value="1"/>
</dbReference>
<protein>
    <submittedName>
        <fullName evidence="3">ATP-binding protein</fullName>
    </submittedName>
</protein>
<dbReference type="EMBL" id="BAAANB010000021">
    <property type="protein sequence ID" value="GAA2031305.1"/>
    <property type="molecule type" value="Genomic_DNA"/>
</dbReference>
<dbReference type="SUPFAM" id="SSF55874">
    <property type="entry name" value="ATPase domain of HSP90 chaperone/DNA topoisomerase II/histidine kinase"/>
    <property type="match status" value="1"/>
</dbReference>
<gene>
    <name evidence="3" type="ORF">GCM10009740_21370</name>
</gene>